<name>A0AAD9CWV5_PAPLA</name>
<feature type="compositionally biased region" description="Pro residues" evidence="2">
    <location>
        <begin position="86"/>
        <end position="95"/>
    </location>
</feature>
<feature type="region of interest" description="Disordered" evidence="2">
    <location>
        <begin position="27"/>
        <end position="48"/>
    </location>
</feature>
<gene>
    <name evidence="4" type="ORF">DB88DRAFT_491551</name>
</gene>
<organism evidence="4 5">
    <name type="scientific">Papiliotrema laurentii</name>
    <name type="common">Cryptococcus laurentii</name>
    <dbReference type="NCBI Taxonomy" id="5418"/>
    <lineage>
        <taxon>Eukaryota</taxon>
        <taxon>Fungi</taxon>
        <taxon>Dikarya</taxon>
        <taxon>Basidiomycota</taxon>
        <taxon>Agaricomycotina</taxon>
        <taxon>Tremellomycetes</taxon>
        <taxon>Tremellales</taxon>
        <taxon>Rhynchogastremaceae</taxon>
        <taxon>Papiliotrema</taxon>
    </lineage>
</organism>
<sequence>MATLSPFRYIQLCRYIIQRFLPDSPPRLWKGKGRERITSRPSRPRPHALAFATAAMEHGREDYGPVAGPSREPLPPNPRSSRQPLGPDPNLPPEPSEIYRLMNDERLLVQGGVQPPREVVVLCHGLYGFSTATPIPLFPSLKLHYWSSVLKVLRDRMGVNVVVVGVNGTGSIKERAEQMHKYLSDTLPRGTGVNFVAHSMGGLDVRHLISTIKPQSYTPVSLTTIGTPHHGSPFMDWCAANIGVGTPTSAANKAVMEVTRKLPFSLKSPLLARTEEALAAGAGLAGFTSAMSRYLLNIFDSPAYSNLTTTFLREFNPQTPDDPNVKYTSVAGRTSKLSVLHPLWFPKLVLDAAAEKGYPPDDSGDKYEGNDGLVSVKSAKWGEFIGAVDDTHHWDLRGEGGIWPNGLATEEVKDKLTAKETKKENDGLILPGAWDWADDVEEYLGLNLLKSADKKPETKSKGDAKKKDDGGWEIAQVGQLLDWVTDVLPGSKTTEAGKRQIQEARDERMEAQTRGKEEKKKRDKFDLAKFYGGLMLKLREDGF</sequence>
<dbReference type="GO" id="GO:0016787">
    <property type="term" value="F:hydrolase activity"/>
    <property type="evidence" value="ECO:0007669"/>
    <property type="project" value="UniProtKB-KW"/>
</dbReference>
<dbReference type="Pfam" id="PF05057">
    <property type="entry name" value="DUF676"/>
    <property type="match status" value="1"/>
</dbReference>
<feature type="region of interest" description="Disordered" evidence="2">
    <location>
        <begin position="60"/>
        <end position="97"/>
    </location>
</feature>
<comment type="caution">
    <text evidence="4">The sequence shown here is derived from an EMBL/GenBank/DDBJ whole genome shotgun (WGS) entry which is preliminary data.</text>
</comment>
<proteinExistence type="inferred from homology"/>
<keyword evidence="4" id="KW-0378">Hydrolase</keyword>
<keyword evidence="5" id="KW-1185">Reference proteome</keyword>
<dbReference type="InterPro" id="IPR007751">
    <property type="entry name" value="DUF676_lipase-like"/>
</dbReference>
<dbReference type="PANTHER" id="PTHR11440">
    <property type="entry name" value="LECITHIN-CHOLESTEROL ACYLTRANSFERASE-RELATED"/>
    <property type="match status" value="1"/>
</dbReference>
<dbReference type="InterPro" id="IPR029058">
    <property type="entry name" value="AB_hydrolase_fold"/>
</dbReference>
<dbReference type="Proteomes" id="UP001182556">
    <property type="component" value="Unassembled WGS sequence"/>
</dbReference>
<evidence type="ECO:0000313" key="5">
    <source>
        <dbReference type="Proteomes" id="UP001182556"/>
    </source>
</evidence>
<feature type="compositionally biased region" description="Basic and acidic residues" evidence="2">
    <location>
        <begin position="495"/>
        <end position="522"/>
    </location>
</feature>
<feature type="region of interest" description="Disordered" evidence="2">
    <location>
        <begin position="492"/>
        <end position="522"/>
    </location>
</feature>
<accession>A0AAD9CWV5</accession>
<feature type="domain" description="DUF676" evidence="3">
    <location>
        <begin position="172"/>
        <end position="253"/>
    </location>
</feature>
<evidence type="ECO:0000256" key="1">
    <source>
        <dbReference type="ARBA" id="ARBA00007920"/>
    </source>
</evidence>
<evidence type="ECO:0000259" key="3">
    <source>
        <dbReference type="Pfam" id="PF05057"/>
    </source>
</evidence>
<evidence type="ECO:0000256" key="2">
    <source>
        <dbReference type="SAM" id="MobiDB-lite"/>
    </source>
</evidence>
<evidence type="ECO:0000313" key="4">
    <source>
        <dbReference type="EMBL" id="KAK1923536.1"/>
    </source>
</evidence>
<dbReference type="SUPFAM" id="SSF53474">
    <property type="entry name" value="alpha/beta-Hydrolases"/>
    <property type="match status" value="1"/>
</dbReference>
<dbReference type="AlphaFoldDB" id="A0AAD9CWV5"/>
<reference evidence="4" key="1">
    <citation type="submission" date="2023-02" db="EMBL/GenBank/DDBJ databases">
        <title>Identification and recombinant expression of a fungal hydrolase from Papiliotrema laurentii that hydrolyzes apple cutin and clears colloidal polyester polyurethane.</title>
        <authorList>
            <consortium name="DOE Joint Genome Institute"/>
            <person name="Roman V.A."/>
            <person name="Bojanowski C."/>
            <person name="Crable B.R."/>
            <person name="Wagner D.N."/>
            <person name="Hung C.S."/>
            <person name="Nadeau L.J."/>
            <person name="Schratz L."/>
            <person name="Haridas S."/>
            <person name="Pangilinan J."/>
            <person name="Lipzen A."/>
            <person name="Na H."/>
            <person name="Yan M."/>
            <person name="Ng V."/>
            <person name="Grigoriev I.V."/>
            <person name="Spatafora J.W."/>
            <person name="Barlow D."/>
            <person name="Biffinger J."/>
            <person name="Kelley-Loughnane N."/>
            <person name="Varaljay V.A."/>
            <person name="Crookes-Goodson W.J."/>
        </authorList>
    </citation>
    <scope>NUCLEOTIDE SEQUENCE</scope>
    <source>
        <strain evidence="4">5307AH</strain>
    </source>
</reference>
<comment type="similarity">
    <text evidence="1">Belongs to the putative lipase ROG1 family.</text>
</comment>
<dbReference type="EMBL" id="JAODAN010000006">
    <property type="protein sequence ID" value="KAK1923536.1"/>
    <property type="molecule type" value="Genomic_DNA"/>
</dbReference>
<dbReference type="Gene3D" id="3.40.50.1820">
    <property type="entry name" value="alpha/beta hydrolase"/>
    <property type="match status" value="1"/>
</dbReference>
<protein>
    <submittedName>
        <fullName evidence="4">Alpha/Beta hydrolase protein</fullName>
    </submittedName>
</protein>